<evidence type="ECO:0000313" key="1">
    <source>
        <dbReference type="EMBL" id="EFZ38355.1"/>
    </source>
</evidence>
<protein>
    <submittedName>
        <fullName evidence="1">Uncharacterized protein</fullName>
    </submittedName>
</protein>
<dbReference type="AlphaFoldDB" id="E7RLJ0"/>
<dbReference type="HOGENOM" id="CLU_3171708_0_0_10"/>
<proteinExistence type="predicted"/>
<dbReference type="EMBL" id="AEPE02000002">
    <property type="protein sequence ID" value="EFZ38355.1"/>
    <property type="molecule type" value="Genomic_DNA"/>
</dbReference>
<gene>
    <name evidence="1" type="ORF">HMPREF0663_10724</name>
</gene>
<sequence>MASVLHSKQKKDISLHKIGGIAAIRSRFHRSLRVLSAQNKIFTKNRK</sequence>
<reference evidence="1" key="1">
    <citation type="submission" date="2011-01" db="EMBL/GenBank/DDBJ databases">
        <authorList>
            <person name="Muzny D."/>
            <person name="Qin X."/>
            <person name="Buhay C."/>
            <person name="Dugan-Rocha S."/>
            <person name="Ding Y."/>
            <person name="Chen G."/>
            <person name="Hawes A."/>
            <person name="Holder M."/>
            <person name="Jhangiani S."/>
            <person name="Johnson A."/>
            <person name="Khan Z."/>
            <person name="Li Z."/>
            <person name="Liu W."/>
            <person name="Liu X."/>
            <person name="Perez L."/>
            <person name="Shen H."/>
            <person name="Wang Q."/>
            <person name="Watt J."/>
            <person name="Xi L."/>
            <person name="Xin Y."/>
            <person name="Zhou J."/>
            <person name="Deng J."/>
            <person name="Jiang H."/>
            <person name="Liu Y."/>
            <person name="Qu J."/>
            <person name="Song X.-Z."/>
            <person name="Zhang L."/>
            <person name="Villasana D."/>
            <person name="Johnson A."/>
            <person name="Liu J."/>
            <person name="Liyanage D."/>
            <person name="Lorensuhewa L."/>
            <person name="Robinson T."/>
            <person name="Song A."/>
            <person name="Song B.-B."/>
            <person name="Dinh H."/>
            <person name="Thornton R."/>
            <person name="Coyle M."/>
            <person name="Francisco L."/>
            <person name="Jackson L."/>
            <person name="Javaid M."/>
            <person name="Korchina V."/>
            <person name="Kovar C."/>
            <person name="Mata R."/>
            <person name="Mathew T."/>
            <person name="Ngo R."/>
            <person name="Nguyen L."/>
            <person name="Nguyen N."/>
            <person name="Okwuonu G."/>
            <person name="Ongeri F."/>
            <person name="Pham C."/>
            <person name="Simmons D."/>
            <person name="Wilczek-Boney K."/>
            <person name="Hale W."/>
            <person name="Jakkamsetti A."/>
            <person name="Pham P."/>
            <person name="Ruth R."/>
            <person name="San Lucas F."/>
            <person name="Warren J."/>
            <person name="Zhang J."/>
            <person name="Zhao Z."/>
            <person name="Zhou C."/>
            <person name="Zhu D."/>
            <person name="Lee S."/>
            <person name="Bess C."/>
            <person name="Blankenburg K."/>
            <person name="Forbes L."/>
            <person name="Fu Q."/>
            <person name="Gubbala S."/>
            <person name="Hirani K."/>
            <person name="Jayaseelan J.C."/>
            <person name="Lara F."/>
            <person name="Munidasa M."/>
            <person name="Palculict T."/>
            <person name="Patil S."/>
            <person name="Pu L.-L."/>
            <person name="Saada N."/>
            <person name="Tang L."/>
            <person name="Weissenberger G."/>
            <person name="Zhu Y."/>
            <person name="Hemphill L."/>
            <person name="Shang Y."/>
            <person name="Youmans B."/>
            <person name="Ayvaz T."/>
            <person name="Ross M."/>
            <person name="Santibanez J."/>
            <person name="Aqrawi P."/>
            <person name="Gross S."/>
            <person name="Joshi V."/>
            <person name="Fowler G."/>
            <person name="Nazareth L."/>
            <person name="Reid J."/>
            <person name="Worley K."/>
            <person name="Petrosino J."/>
            <person name="Highlander S."/>
            <person name="Gibbs R."/>
        </authorList>
    </citation>
    <scope>NUCLEOTIDE SEQUENCE [LARGE SCALE GENOMIC DNA]</scope>
    <source>
        <strain evidence="1">ATCC 33269</strain>
    </source>
</reference>
<evidence type="ECO:0000313" key="2">
    <source>
        <dbReference type="Proteomes" id="UP000005580"/>
    </source>
</evidence>
<dbReference type="Proteomes" id="UP000005580">
    <property type="component" value="Unassembled WGS sequence"/>
</dbReference>
<comment type="caution">
    <text evidence="1">The sequence shown here is derived from an EMBL/GenBank/DDBJ whole genome shotgun (WGS) entry which is preliminary data.</text>
</comment>
<organism evidence="1 2">
    <name type="scientific">Hoylesella oralis ATCC 33269</name>
    <dbReference type="NCBI Taxonomy" id="873533"/>
    <lineage>
        <taxon>Bacteria</taxon>
        <taxon>Pseudomonadati</taxon>
        <taxon>Bacteroidota</taxon>
        <taxon>Bacteroidia</taxon>
        <taxon>Bacteroidales</taxon>
        <taxon>Prevotellaceae</taxon>
        <taxon>Hoylesella</taxon>
    </lineage>
</organism>
<keyword evidence="2" id="KW-1185">Reference proteome</keyword>
<accession>E7RLJ0</accession>
<name>E7RLJ0_9BACT</name>